<dbReference type="AlphaFoldDB" id="Q17JM2"/>
<evidence type="ECO:0000313" key="3">
    <source>
        <dbReference type="Proteomes" id="UP000682892"/>
    </source>
</evidence>
<feature type="region of interest" description="Disordered" evidence="1">
    <location>
        <begin position="1"/>
        <end position="77"/>
    </location>
</feature>
<feature type="compositionally biased region" description="Polar residues" evidence="1">
    <location>
        <begin position="124"/>
        <end position="135"/>
    </location>
</feature>
<dbReference type="eggNOG" id="ENOG502T81J">
    <property type="taxonomic scope" value="Eukaryota"/>
</dbReference>
<protein>
    <submittedName>
        <fullName evidence="2">AAEL001970-PA</fullName>
    </submittedName>
</protein>
<sequence>MENPSTSSEIPKRHSLTVSSESESETVKLSDSRSVSPQLPHKAPKKVSFSDELPQESSTFAGTSAPDSTVTQKSESVKLAHGDVNPFVFVLQKNDSYLKNLHQIDPSPSIAKPLTDSDVFPNQRRASTPGPNESETVVDLEPKPSASILKPSDPVPKSVSPFDPISAGLVNDLKTQRDLVDAALVPAGKKKNLADSDKIEKSVLGSGSEMPPPVVSAMELEVKRDKRRWLLISELSAICGEEKHTVDGFKRIFREQVSGIVREGRTMIRK</sequence>
<dbReference type="HOGENOM" id="CLU_081949_0_0_1"/>
<reference evidence="2" key="3">
    <citation type="submission" date="2012-09" db="EMBL/GenBank/DDBJ databases">
        <authorList>
            <consortium name="VectorBase"/>
        </authorList>
    </citation>
    <scope>NUCLEOTIDE SEQUENCE</scope>
    <source>
        <strain evidence="2">Liverpool</strain>
    </source>
</reference>
<proteinExistence type="predicted"/>
<accession>Q17JM2</accession>
<evidence type="ECO:0000256" key="1">
    <source>
        <dbReference type="SAM" id="MobiDB-lite"/>
    </source>
</evidence>
<name>Q17JM2_AEDAE</name>
<dbReference type="Proteomes" id="UP000682892">
    <property type="component" value="Unassembled WGS sequence"/>
</dbReference>
<organism evidence="2 3">
    <name type="scientific">Aedes aegypti</name>
    <name type="common">Yellowfever mosquito</name>
    <name type="synonym">Culex aegypti</name>
    <dbReference type="NCBI Taxonomy" id="7159"/>
    <lineage>
        <taxon>Eukaryota</taxon>
        <taxon>Metazoa</taxon>
        <taxon>Ecdysozoa</taxon>
        <taxon>Arthropoda</taxon>
        <taxon>Hexapoda</taxon>
        <taxon>Insecta</taxon>
        <taxon>Pterygota</taxon>
        <taxon>Neoptera</taxon>
        <taxon>Endopterygota</taxon>
        <taxon>Diptera</taxon>
        <taxon>Nematocera</taxon>
        <taxon>Culicoidea</taxon>
        <taxon>Culicidae</taxon>
        <taxon>Culicinae</taxon>
        <taxon>Aedini</taxon>
        <taxon>Aedes</taxon>
        <taxon>Stegomyia</taxon>
    </lineage>
</organism>
<reference evidence="2" key="2">
    <citation type="journal article" date="2007" name="Science">
        <title>Genome sequence of Aedes aegypti, a major arbovirus vector.</title>
        <authorList>
            <person name="Nene V."/>
            <person name="Wortman J.R."/>
            <person name="Lawson D."/>
            <person name="Haas B."/>
            <person name="Kodira C."/>
            <person name="Tu Z.J."/>
            <person name="Loftus B."/>
            <person name="Xi Z."/>
            <person name="Megy K."/>
            <person name="Grabherr M."/>
            <person name="Ren Q."/>
            <person name="Zdobnov E.M."/>
            <person name="Lobo N.F."/>
            <person name="Campbell K.S."/>
            <person name="Brown S.E."/>
            <person name="Bonaldo M.F."/>
            <person name="Zhu J."/>
            <person name="Sinkins S.P."/>
            <person name="Hogenkamp D.G."/>
            <person name="Amedeo P."/>
            <person name="Arensburger P."/>
            <person name="Atkinson P.W."/>
            <person name="Bidwell S."/>
            <person name="Biedler J."/>
            <person name="Birney E."/>
            <person name="Bruggner R.V."/>
            <person name="Costas J."/>
            <person name="Coy M.R."/>
            <person name="Crabtree J."/>
            <person name="Crawford M."/>
            <person name="Debruyn B."/>
            <person name="Decaprio D."/>
            <person name="Eiglmeier K."/>
            <person name="Eisenstadt E."/>
            <person name="El-Dorry H."/>
            <person name="Gelbart W.M."/>
            <person name="Gomes S.L."/>
            <person name="Hammond M."/>
            <person name="Hannick L.I."/>
            <person name="Hogan J.R."/>
            <person name="Holmes M.H."/>
            <person name="Jaffe D."/>
            <person name="Johnston J.S."/>
            <person name="Kennedy R.C."/>
            <person name="Koo H."/>
            <person name="Kravitz S."/>
            <person name="Kriventseva E.V."/>
            <person name="Kulp D."/>
            <person name="Labutti K."/>
            <person name="Lee E."/>
            <person name="Li S."/>
            <person name="Lovin D.D."/>
            <person name="Mao C."/>
            <person name="Mauceli E."/>
            <person name="Menck C.F."/>
            <person name="Miller J.R."/>
            <person name="Montgomery P."/>
            <person name="Mori A."/>
            <person name="Nascimento A.L."/>
            <person name="Naveira H.F."/>
            <person name="Nusbaum C."/>
            <person name="O'leary S."/>
            <person name="Orvis J."/>
            <person name="Pertea M."/>
            <person name="Quesneville H."/>
            <person name="Reidenbach K.R."/>
            <person name="Rogers Y.H."/>
            <person name="Roth C.W."/>
            <person name="Schneider J.R."/>
            <person name="Schatz M."/>
            <person name="Shumway M."/>
            <person name="Stanke M."/>
            <person name="Stinson E.O."/>
            <person name="Tubio J.M."/>
            <person name="Vanzee J.P."/>
            <person name="Verjovski-Almeida S."/>
            <person name="Werner D."/>
            <person name="White O."/>
            <person name="Wyder S."/>
            <person name="Zeng Q."/>
            <person name="Zhao Q."/>
            <person name="Zhao Y."/>
            <person name="Hill C.A."/>
            <person name="Raikhel A.S."/>
            <person name="Soares M.B."/>
            <person name="Knudson D.L."/>
            <person name="Lee N.H."/>
            <person name="Galagan J."/>
            <person name="Salzberg S.L."/>
            <person name="Paulsen I.T."/>
            <person name="Dimopoulos G."/>
            <person name="Collins F.H."/>
            <person name="Birren B."/>
            <person name="Fraser-Liggett C.M."/>
            <person name="Severson D.W."/>
        </authorList>
    </citation>
    <scope>NUCLEOTIDE SEQUENCE [LARGE SCALE GENOMIC DNA]</scope>
    <source>
        <strain evidence="2">Liverpool</strain>
    </source>
</reference>
<dbReference type="STRING" id="7159.Q17JM2"/>
<feature type="compositionally biased region" description="Polar residues" evidence="1">
    <location>
        <begin position="55"/>
        <end position="74"/>
    </location>
</feature>
<feature type="region of interest" description="Disordered" evidence="1">
    <location>
        <begin position="103"/>
        <end position="138"/>
    </location>
</feature>
<evidence type="ECO:0000313" key="2">
    <source>
        <dbReference type="EMBL" id="EAT46818.1"/>
    </source>
</evidence>
<gene>
    <name evidence="2" type="ORF">AaeL_AAEL001970</name>
</gene>
<reference evidence="2" key="1">
    <citation type="submission" date="2005-10" db="EMBL/GenBank/DDBJ databases">
        <authorList>
            <person name="Loftus B.J."/>
            <person name="Nene V.M."/>
            <person name="Hannick L.I."/>
            <person name="Bidwell S."/>
            <person name="Haas B."/>
            <person name="Amedeo P."/>
            <person name="Orvis J."/>
            <person name="Wortman J.R."/>
            <person name="White O.R."/>
            <person name="Salzberg S."/>
            <person name="Shumway M."/>
            <person name="Koo H."/>
            <person name="Zhao Y."/>
            <person name="Holmes M."/>
            <person name="Miller J."/>
            <person name="Schatz M."/>
            <person name="Pop M."/>
            <person name="Pai G."/>
            <person name="Utterback T."/>
            <person name="Rogers Y.-H."/>
            <person name="Kravitz S."/>
            <person name="Fraser C.M."/>
        </authorList>
    </citation>
    <scope>NUCLEOTIDE SEQUENCE</scope>
    <source>
        <strain evidence="2">Liverpool</strain>
    </source>
</reference>
<dbReference type="PhylomeDB" id="Q17JM2"/>
<dbReference type="VEuPathDB" id="VectorBase:AAEL002039"/>
<dbReference type="PaxDb" id="7159-AAEL001970-PA"/>
<dbReference type="OMA" id="SYLQDMH"/>
<dbReference type="EMBL" id="CH477232">
    <property type="protein sequence ID" value="EAT46818.1"/>
    <property type="molecule type" value="Genomic_DNA"/>
</dbReference>